<accession>A0A7S4FFA4</accession>
<feature type="region of interest" description="Disordered" evidence="1">
    <location>
        <begin position="80"/>
        <end position="129"/>
    </location>
</feature>
<feature type="compositionally biased region" description="Basic and acidic residues" evidence="1">
    <location>
        <begin position="87"/>
        <end position="100"/>
    </location>
</feature>
<feature type="region of interest" description="Disordered" evidence="1">
    <location>
        <begin position="20"/>
        <end position="46"/>
    </location>
</feature>
<proteinExistence type="predicted"/>
<organism evidence="2">
    <name type="scientific">Eutreptiella gymnastica</name>
    <dbReference type="NCBI Taxonomy" id="73025"/>
    <lineage>
        <taxon>Eukaryota</taxon>
        <taxon>Discoba</taxon>
        <taxon>Euglenozoa</taxon>
        <taxon>Euglenida</taxon>
        <taxon>Spirocuta</taxon>
        <taxon>Euglenophyceae</taxon>
        <taxon>Eutreptiales</taxon>
        <taxon>Eutreptiaceae</taxon>
        <taxon>Eutreptiella</taxon>
    </lineage>
</organism>
<evidence type="ECO:0000256" key="1">
    <source>
        <dbReference type="SAM" id="MobiDB-lite"/>
    </source>
</evidence>
<protein>
    <recommendedName>
        <fullName evidence="3">SAP domain-containing protein</fullName>
    </recommendedName>
</protein>
<feature type="region of interest" description="Disordered" evidence="1">
    <location>
        <begin position="560"/>
        <end position="637"/>
    </location>
</feature>
<evidence type="ECO:0000313" key="2">
    <source>
        <dbReference type="EMBL" id="CAE0791344.1"/>
    </source>
</evidence>
<evidence type="ECO:0008006" key="3">
    <source>
        <dbReference type="Google" id="ProtNLM"/>
    </source>
</evidence>
<name>A0A7S4FFA4_9EUGL</name>
<gene>
    <name evidence="2" type="ORF">EGYM00163_LOCUS2458</name>
</gene>
<sequence>MVPEDGLVPQHTISKACATLEDQAPSRQRTSHERPSPLLCTTPQQSVASEQCIASEQCSSLSQAKQLTTSQQPIAVEQCPTADPDAATEHKTHPEEHASESDLGFDSDSDPPPGPSQRTRFHESSQSTRKRIEQTLHLAIVVGKDQDPVVSAEWLQEVGEDMLQSDAAVGKYIALKHPHIKVTILKPRLGDITKLAEKLQGCDAIHILESEQFLGQHNYKNYRTMFEVLHRLGPRLVPSLSTMQYIMTKVDYINLMDQHNVPHVPTFVLERPTEFKKFEKSIRQMVDWIQGLDPVPLHIITKPSHSGSKLHFQKWFVAGLRQNSVAFATALRRLFVHSQKPFVLVQPFIQGLADLEYRLFFVNRAFVSCVSTQWRVTSAGKADMKRCNVDDKALLPILQSVAQRIVDVLPADSVMYRVDMFKHEGRWAVNEIEMVDGDMMPEFHDDDSDIIQRVADAIVKLPVPVLGLPSAKSLLPVIDSQPELDVTAEQWRSVAGIVKTGLKDVERLPENLRDDQRGPLQEWIDILPQLLDVKDMKELCEEWGLEPKGTKRELAAAVGHRLMQEEETRACAPPPKKKPRTRKEGDAAAPADDSGAEDETRASALPPKKKPRTRKKSDAAAPAGKANTVNRGAKPFP</sequence>
<dbReference type="SUPFAM" id="SSF56059">
    <property type="entry name" value="Glutathione synthetase ATP-binding domain-like"/>
    <property type="match status" value="1"/>
</dbReference>
<dbReference type="EMBL" id="HBJA01007796">
    <property type="protein sequence ID" value="CAE0791344.1"/>
    <property type="molecule type" value="Transcribed_RNA"/>
</dbReference>
<reference evidence="2" key="1">
    <citation type="submission" date="2021-01" db="EMBL/GenBank/DDBJ databases">
        <authorList>
            <person name="Corre E."/>
            <person name="Pelletier E."/>
            <person name="Niang G."/>
            <person name="Scheremetjew M."/>
            <person name="Finn R."/>
            <person name="Kale V."/>
            <person name="Holt S."/>
            <person name="Cochrane G."/>
            <person name="Meng A."/>
            <person name="Brown T."/>
            <person name="Cohen L."/>
        </authorList>
    </citation>
    <scope>NUCLEOTIDE SEQUENCE</scope>
    <source>
        <strain evidence="2">CCMP1594</strain>
    </source>
</reference>
<dbReference type="AlphaFoldDB" id="A0A7S4FFA4"/>